<dbReference type="Proteomes" id="UP000472263">
    <property type="component" value="Chromosome 16"/>
</dbReference>
<evidence type="ECO:0000313" key="10">
    <source>
        <dbReference type="Proteomes" id="UP000472263"/>
    </source>
</evidence>
<proteinExistence type="predicted"/>
<keyword evidence="4 7" id="KW-0472">Membrane</keyword>
<reference evidence="9" key="3">
    <citation type="submission" date="2025-09" db="UniProtKB">
        <authorList>
            <consortium name="Ensembl"/>
        </authorList>
    </citation>
    <scope>IDENTIFICATION</scope>
</reference>
<evidence type="ECO:0000259" key="8">
    <source>
        <dbReference type="SMART" id="SM00134"/>
    </source>
</evidence>
<keyword evidence="10" id="KW-1185">Reference proteome</keyword>
<accession>A0A668AGQ7</accession>
<evidence type="ECO:0000256" key="1">
    <source>
        <dbReference type="ARBA" id="ARBA00004236"/>
    </source>
</evidence>
<dbReference type="Pfam" id="PF00087">
    <property type="entry name" value="Toxin_TOLIP"/>
    <property type="match status" value="1"/>
</dbReference>
<reference evidence="9" key="2">
    <citation type="submission" date="2025-08" db="UniProtKB">
        <authorList>
            <consortium name="Ensembl"/>
        </authorList>
    </citation>
    <scope>IDENTIFICATION</scope>
</reference>
<dbReference type="AlphaFoldDB" id="A0A668AGQ7"/>
<reference evidence="9" key="1">
    <citation type="submission" date="2019-06" db="EMBL/GenBank/DDBJ databases">
        <authorList>
            <consortium name="Wellcome Sanger Institute Data Sharing"/>
        </authorList>
    </citation>
    <scope>NUCLEOTIDE SEQUENCE [LARGE SCALE GENOMIC DNA]</scope>
</reference>
<feature type="transmembrane region" description="Helical" evidence="7">
    <location>
        <begin position="110"/>
        <end position="128"/>
    </location>
</feature>
<evidence type="ECO:0000256" key="5">
    <source>
        <dbReference type="ARBA" id="ARBA00023157"/>
    </source>
</evidence>
<evidence type="ECO:0000256" key="2">
    <source>
        <dbReference type="ARBA" id="ARBA00022475"/>
    </source>
</evidence>
<dbReference type="PANTHER" id="PTHR10036">
    <property type="entry name" value="CD59 GLYCOPROTEIN"/>
    <property type="match status" value="1"/>
</dbReference>
<keyword evidence="6" id="KW-0325">Glycoprotein</keyword>
<dbReference type="InterPro" id="IPR035076">
    <property type="entry name" value="Toxin/TOLIP"/>
</dbReference>
<dbReference type="InParanoid" id="A0A668AGQ7"/>
<keyword evidence="7" id="KW-0812">Transmembrane</keyword>
<dbReference type="PANTHER" id="PTHR10036:SF3">
    <property type="entry name" value="PROTEIN SLEEPLESS-RELATED"/>
    <property type="match status" value="1"/>
</dbReference>
<dbReference type="InterPro" id="IPR016054">
    <property type="entry name" value="LY6_UPA_recep-like"/>
</dbReference>
<comment type="subcellular location">
    <subcellularLocation>
        <location evidence="1">Cell membrane</location>
    </subcellularLocation>
</comment>
<dbReference type="Gene3D" id="2.10.60.10">
    <property type="entry name" value="CD59"/>
    <property type="match status" value="1"/>
</dbReference>
<dbReference type="GeneTree" id="ENSGT00690000103986"/>
<keyword evidence="3" id="KW-0732">Signal</keyword>
<evidence type="ECO:0000256" key="3">
    <source>
        <dbReference type="ARBA" id="ARBA00022729"/>
    </source>
</evidence>
<keyword evidence="2" id="KW-1003">Cell membrane</keyword>
<evidence type="ECO:0000256" key="4">
    <source>
        <dbReference type="ARBA" id="ARBA00023136"/>
    </source>
</evidence>
<dbReference type="SMART" id="SM00134">
    <property type="entry name" value="LU"/>
    <property type="match status" value="1"/>
</dbReference>
<keyword evidence="5" id="KW-1015">Disulfide bond</keyword>
<feature type="domain" description="UPAR/Ly6" evidence="8">
    <location>
        <begin position="28"/>
        <end position="117"/>
    </location>
</feature>
<dbReference type="Ensembl" id="ENSMMDT00005045034.1">
    <property type="protein sequence ID" value="ENSMMDP00005044151.1"/>
    <property type="gene ID" value="ENSMMDG00005020281.1"/>
</dbReference>
<keyword evidence="7" id="KW-1133">Transmembrane helix</keyword>
<evidence type="ECO:0000256" key="7">
    <source>
        <dbReference type="SAM" id="Phobius"/>
    </source>
</evidence>
<protein>
    <recommendedName>
        <fullName evidence="8">UPAR/Ly6 domain-containing protein</fullName>
    </recommendedName>
</protein>
<dbReference type="InterPro" id="IPR045860">
    <property type="entry name" value="Snake_toxin-like_sf"/>
</dbReference>
<name>A0A668AGQ7_9TELE</name>
<organism evidence="9 10">
    <name type="scientific">Myripristis murdjan</name>
    <name type="common">pinecone soldierfish</name>
    <dbReference type="NCBI Taxonomy" id="586833"/>
    <lineage>
        <taxon>Eukaryota</taxon>
        <taxon>Metazoa</taxon>
        <taxon>Chordata</taxon>
        <taxon>Craniata</taxon>
        <taxon>Vertebrata</taxon>
        <taxon>Euteleostomi</taxon>
        <taxon>Actinopterygii</taxon>
        <taxon>Neopterygii</taxon>
        <taxon>Teleostei</taxon>
        <taxon>Neoteleostei</taxon>
        <taxon>Acanthomorphata</taxon>
        <taxon>Holocentriformes</taxon>
        <taxon>Holocentridae</taxon>
        <taxon>Myripristis</taxon>
    </lineage>
</organism>
<evidence type="ECO:0000256" key="6">
    <source>
        <dbReference type="ARBA" id="ARBA00023180"/>
    </source>
</evidence>
<sequence>MIKRHKITLTTKLLTIIIILIIIIKVSLQCYVCSSSPTNDECNQNSQSCQLPLDMCMTTVDKIAIVKQCASRATCMGAASTSSVDSDGNGNTVNCCNSHDLCNFSGANTVHVHITLLALSLCGLLLMLY</sequence>
<dbReference type="SUPFAM" id="SSF57302">
    <property type="entry name" value="Snake toxin-like"/>
    <property type="match status" value="1"/>
</dbReference>
<dbReference type="GO" id="GO:0098552">
    <property type="term" value="C:side of membrane"/>
    <property type="evidence" value="ECO:0007669"/>
    <property type="project" value="UniProtKB-KW"/>
</dbReference>
<evidence type="ECO:0000313" key="9">
    <source>
        <dbReference type="Ensembl" id="ENSMMDP00005044151.1"/>
    </source>
</evidence>